<evidence type="ECO:0000313" key="3">
    <source>
        <dbReference type="EMBL" id="TLQ41649.1"/>
    </source>
</evidence>
<dbReference type="PANTHER" id="PTHR45947:SF3">
    <property type="entry name" value="SULFOQUINOVOSYL TRANSFERASE SQD2"/>
    <property type="match status" value="1"/>
</dbReference>
<gene>
    <name evidence="3" type="ORF">FEZ33_05150</name>
</gene>
<feature type="domain" description="Glycosyl transferase family 1" evidence="1">
    <location>
        <begin position="158"/>
        <end position="299"/>
    </location>
</feature>
<dbReference type="SUPFAM" id="SSF53756">
    <property type="entry name" value="UDP-Glycosyltransferase/glycogen phosphorylase"/>
    <property type="match status" value="1"/>
</dbReference>
<protein>
    <submittedName>
        <fullName evidence="3">Glycosyltransferase family 4 protein</fullName>
    </submittedName>
</protein>
<organism evidence="3 4">
    <name type="scientific">Ruoffia tabacinasalis</name>
    <dbReference type="NCBI Taxonomy" id="87458"/>
    <lineage>
        <taxon>Bacteria</taxon>
        <taxon>Bacillati</taxon>
        <taxon>Bacillota</taxon>
        <taxon>Bacilli</taxon>
        <taxon>Lactobacillales</taxon>
        <taxon>Aerococcaceae</taxon>
        <taxon>Ruoffia</taxon>
    </lineage>
</organism>
<dbReference type="InterPro" id="IPR001296">
    <property type="entry name" value="Glyco_trans_1"/>
</dbReference>
<accession>A0A5R9DY06</accession>
<evidence type="ECO:0000259" key="2">
    <source>
        <dbReference type="Pfam" id="PF13439"/>
    </source>
</evidence>
<reference evidence="3 4" key="1">
    <citation type="submission" date="2019-05" db="EMBL/GenBank/DDBJ databases">
        <title>The metagenome of a microbial culture collection derived from dairy environment covers the genomic content of the human microbiome.</title>
        <authorList>
            <person name="Roder T."/>
            <person name="Wuthrich D."/>
            <person name="Sattari Z."/>
            <person name="Von Ah U."/>
            <person name="Bar C."/>
            <person name="Ronchi F."/>
            <person name="Macpherson A.J."/>
            <person name="Ganal-Vonarburg S.C."/>
            <person name="Bruggmann R."/>
            <person name="Vergeres G."/>
        </authorList>
    </citation>
    <scope>NUCLEOTIDE SEQUENCE [LARGE SCALE GENOMIC DNA]</scope>
    <source>
        <strain evidence="3 4">FAM 24227</strain>
    </source>
</reference>
<comment type="caution">
    <text evidence="3">The sequence shown here is derived from an EMBL/GenBank/DDBJ whole genome shotgun (WGS) entry which is preliminary data.</text>
</comment>
<dbReference type="Pfam" id="PF00534">
    <property type="entry name" value="Glycos_transf_1"/>
    <property type="match status" value="1"/>
</dbReference>
<dbReference type="OrthoDB" id="9802525at2"/>
<dbReference type="InterPro" id="IPR028098">
    <property type="entry name" value="Glyco_trans_4-like_N"/>
</dbReference>
<dbReference type="PANTHER" id="PTHR45947">
    <property type="entry name" value="SULFOQUINOVOSYL TRANSFERASE SQD2"/>
    <property type="match status" value="1"/>
</dbReference>
<dbReference type="GO" id="GO:0016757">
    <property type="term" value="F:glycosyltransferase activity"/>
    <property type="evidence" value="ECO:0007669"/>
    <property type="project" value="InterPro"/>
</dbReference>
<sequence>MKVLLYSENLKQINKSGLGKAIQHQKEALFLNNIEYTTDINDTFDVLHINTYFPKSYYVAYKLGHSGIPVVYHAHSTEEDFRNSFIFSNQVSPLFKQWLIQAYRQGDILIAPTPYAKKLLESYDIGREIVSVSNGIDLRRFDHVDNARDVFLEEFNYEPDDFIVMGIGLYLERKGILDFVELAKRMPHVQFIWFGYTDLKLVPDNIKQAIQTDLPNLRFAGYVPNDSIILALQGSDLFLFPTMEETEGIPALEACATKANFIVRDIPVFDDWLVDKKHVYKGRDIDDFERLIEQFRLNDLPPLGEAAYEVAKERNLIEIGKQLKDVYQKAIEIKLEEEKN</sequence>
<dbReference type="RefSeq" id="WP_138404337.1">
    <property type="nucleotide sequence ID" value="NZ_VBSP01000013.1"/>
</dbReference>
<proteinExistence type="predicted"/>
<name>A0A5R9DY06_9LACT</name>
<evidence type="ECO:0000313" key="4">
    <source>
        <dbReference type="Proteomes" id="UP000306420"/>
    </source>
</evidence>
<keyword evidence="3" id="KW-0808">Transferase</keyword>
<dbReference type="InterPro" id="IPR050194">
    <property type="entry name" value="Glycosyltransferase_grp1"/>
</dbReference>
<dbReference type="EMBL" id="VBSP01000013">
    <property type="protein sequence ID" value="TLQ41649.1"/>
    <property type="molecule type" value="Genomic_DNA"/>
</dbReference>
<dbReference type="AlphaFoldDB" id="A0A5R9DY06"/>
<dbReference type="Proteomes" id="UP000306420">
    <property type="component" value="Unassembled WGS sequence"/>
</dbReference>
<feature type="domain" description="Glycosyltransferase subfamily 4-like N-terminal" evidence="2">
    <location>
        <begin position="43"/>
        <end position="140"/>
    </location>
</feature>
<dbReference type="Pfam" id="PF13439">
    <property type="entry name" value="Glyco_transf_4"/>
    <property type="match status" value="1"/>
</dbReference>
<evidence type="ECO:0000259" key="1">
    <source>
        <dbReference type="Pfam" id="PF00534"/>
    </source>
</evidence>
<dbReference type="Gene3D" id="3.40.50.2000">
    <property type="entry name" value="Glycogen Phosphorylase B"/>
    <property type="match status" value="2"/>
</dbReference>